<evidence type="ECO:0000313" key="2">
    <source>
        <dbReference type="EMBL" id="MTS28737.1"/>
    </source>
</evidence>
<protein>
    <recommendedName>
        <fullName evidence="1">SGNH hydrolase-type esterase domain-containing protein</fullName>
    </recommendedName>
</protein>
<proteinExistence type="predicted"/>
<dbReference type="SUPFAM" id="SSF52266">
    <property type="entry name" value="SGNH hydrolase"/>
    <property type="match status" value="1"/>
</dbReference>
<comment type="caution">
    <text evidence="2">The sequence shown here is derived from an EMBL/GenBank/DDBJ whole genome shotgun (WGS) entry which is preliminary data.</text>
</comment>
<dbReference type="AlphaFoldDB" id="A0A6L6LVK8"/>
<dbReference type="InterPro" id="IPR013830">
    <property type="entry name" value="SGNH_hydro"/>
</dbReference>
<dbReference type="Proteomes" id="UP000472755">
    <property type="component" value="Unassembled WGS sequence"/>
</dbReference>
<feature type="domain" description="SGNH hydrolase-type esterase" evidence="1">
    <location>
        <begin position="270"/>
        <end position="459"/>
    </location>
</feature>
<sequence>MRFCRGRFAAPWYNNLKPAACAAARSSCADALSRMDLRTLNHANPQHMRFCRGRFAAPWYTGDKPRATPPGAFHTITRRPPMPRRVCTFAVAHTDISAQPFNNAARTVRIFAPNNLSGSAVYVKFSNYYSDGPVWVGNATIGLADAKGRLVPDTVRPLTVHGDTSFALVPQRDVFSDRVALPVQPGCTIAVSLYYPGGEKVTSGNFVGIFANRSVKGDHCDAPALPKARLWTDLSKSVLPWDISSATTTLSEVIVEQDDALPAPRVVAMFGDSIMQQGAWVTPFTARLYEHFRGEVSVCNLGIGGNRLLYGATPASRGMYGHAGIERYRYDLLPIEGLTHAVFALGTNDLGHPGTGGAPEEELITVDQYAAAARTIADALHKQGVKVYAGLILPREVNHLFPPEREALRRAINRWIAEEGPFDAVLDLGAPIADTDDGVGMKKEFALPDGLHPNLAGGRAIAEAIDLSLFA</sequence>
<dbReference type="Gene3D" id="3.40.50.1110">
    <property type="entry name" value="SGNH hydrolase"/>
    <property type="match status" value="1"/>
</dbReference>
<dbReference type="Pfam" id="PF13472">
    <property type="entry name" value="Lipase_GDSL_2"/>
    <property type="match status" value="1"/>
</dbReference>
<evidence type="ECO:0000259" key="1">
    <source>
        <dbReference type="Pfam" id="PF13472"/>
    </source>
</evidence>
<dbReference type="InterPro" id="IPR053140">
    <property type="entry name" value="GDSL_Rv0518-like"/>
</dbReference>
<name>A0A6L6LVK8_9FIRM</name>
<gene>
    <name evidence="2" type="ORF">GMD59_15800</name>
</gene>
<reference evidence="2 3" key="1">
    <citation type="journal article" date="2019" name="Nat. Med.">
        <title>A library of human gut bacterial isolates paired with longitudinal multiomics data enables mechanistic microbiome research.</title>
        <authorList>
            <person name="Poyet M."/>
            <person name="Groussin M."/>
            <person name="Gibbons S.M."/>
            <person name="Avila-Pacheco J."/>
            <person name="Jiang X."/>
            <person name="Kearney S.M."/>
            <person name="Perrotta A.R."/>
            <person name="Berdy B."/>
            <person name="Zhao S."/>
            <person name="Lieberman T.D."/>
            <person name="Swanson P.K."/>
            <person name="Smith M."/>
            <person name="Roesemann S."/>
            <person name="Alexander J.E."/>
            <person name="Rich S.A."/>
            <person name="Livny J."/>
            <person name="Vlamakis H."/>
            <person name="Clish C."/>
            <person name="Bullock K."/>
            <person name="Deik A."/>
            <person name="Scott J."/>
            <person name="Pierce K.A."/>
            <person name="Xavier R.J."/>
            <person name="Alm E.J."/>
        </authorList>
    </citation>
    <scope>NUCLEOTIDE SEQUENCE [LARGE SCALE GENOMIC DNA]</scope>
    <source>
        <strain evidence="2 3">BIOML-A4</strain>
    </source>
</reference>
<organism evidence="2 3">
    <name type="scientific">Ruthenibacterium lactatiformans</name>
    <dbReference type="NCBI Taxonomy" id="1550024"/>
    <lineage>
        <taxon>Bacteria</taxon>
        <taxon>Bacillati</taxon>
        <taxon>Bacillota</taxon>
        <taxon>Clostridia</taxon>
        <taxon>Eubacteriales</taxon>
        <taxon>Oscillospiraceae</taxon>
        <taxon>Ruthenibacterium</taxon>
    </lineage>
</organism>
<dbReference type="EMBL" id="WMZU01000035">
    <property type="protein sequence ID" value="MTS28737.1"/>
    <property type="molecule type" value="Genomic_DNA"/>
</dbReference>
<evidence type="ECO:0000313" key="3">
    <source>
        <dbReference type="Proteomes" id="UP000472755"/>
    </source>
</evidence>
<dbReference type="PANTHER" id="PTHR43784:SF2">
    <property type="entry name" value="GDSL-LIKE LIPASE_ACYLHYDROLASE, PUTATIVE (AFU_ORTHOLOGUE AFUA_2G00820)-RELATED"/>
    <property type="match status" value="1"/>
</dbReference>
<dbReference type="InterPro" id="IPR036514">
    <property type="entry name" value="SGNH_hydro_sf"/>
</dbReference>
<accession>A0A6L6LVK8</accession>
<dbReference type="PANTHER" id="PTHR43784">
    <property type="entry name" value="GDSL-LIKE LIPASE/ACYLHYDROLASE, PUTATIVE (AFU_ORTHOLOGUE AFUA_2G00820)-RELATED"/>
    <property type="match status" value="1"/>
</dbReference>